<evidence type="ECO:0000313" key="3">
    <source>
        <dbReference type="Proteomes" id="UP001148838"/>
    </source>
</evidence>
<dbReference type="Gene3D" id="1.10.287.70">
    <property type="match status" value="1"/>
</dbReference>
<feature type="signal peptide" evidence="1">
    <location>
        <begin position="1"/>
        <end position="31"/>
    </location>
</feature>
<dbReference type="Proteomes" id="UP001148838">
    <property type="component" value="Unassembled WGS sequence"/>
</dbReference>
<organism evidence="2 3">
    <name type="scientific">Periplaneta americana</name>
    <name type="common">American cockroach</name>
    <name type="synonym">Blatta americana</name>
    <dbReference type="NCBI Taxonomy" id="6978"/>
    <lineage>
        <taxon>Eukaryota</taxon>
        <taxon>Metazoa</taxon>
        <taxon>Ecdysozoa</taxon>
        <taxon>Arthropoda</taxon>
        <taxon>Hexapoda</taxon>
        <taxon>Insecta</taxon>
        <taxon>Pterygota</taxon>
        <taxon>Neoptera</taxon>
        <taxon>Polyneoptera</taxon>
        <taxon>Dictyoptera</taxon>
        <taxon>Blattodea</taxon>
        <taxon>Blattoidea</taxon>
        <taxon>Blattidae</taxon>
        <taxon>Blattinae</taxon>
        <taxon>Periplaneta</taxon>
    </lineage>
</organism>
<evidence type="ECO:0000313" key="2">
    <source>
        <dbReference type="EMBL" id="KAJ4448849.1"/>
    </source>
</evidence>
<reference evidence="2 3" key="1">
    <citation type="journal article" date="2022" name="Allergy">
        <title>Genome assembly and annotation of Periplaneta americana reveal a comprehensive cockroach allergen profile.</title>
        <authorList>
            <person name="Wang L."/>
            <person name="Xiong Q."/>
            <person name="Saelim N."/>
            <person name="Wang L."/>
            <person name="Nong W."/>
            <person name="Wan A.T."/>
            <person name="Shi M."/>
            <person name="Liu X."/>
            <person name="Cao Q."/>
            <person name="Hui J.H.L."/>
            <person name="Sookrung N."/>
            <person name="Leung T.F."/>
            <person name="Tungtrongchitr A."/>
            <person name="Tsui S.K.W."/>
        </authorList>
    </citation>
    <scope>NUCLEOTIDE SEQUENCE [LARGE SCALE GENOMIC DNA]</scope>
    <source>
        <strain evidence="2">PWHHKU_190912</strain>
    </source>
</reference>
<gene>
    <name evidence="2" type="ORF">ANN_00240</name>
</gene>
<comment type="caution">
    <text evidence="2">The sequence shown here is derived from an EMBL/GenBank/DDBJ whole genome shotgun (WGS) entry which is preliminary data.</text>
</comment>
<sequence>MQEANGSHLRHSHESDCTVVCFFFFLFGITAQSNGDNAGEMSPGSNTESYPAFAHIELRENPGKNLNQVTCPDRDSNPGHLVSRSDALTVTPQVQRSARYSKLIEETESELDYEFDVVVAAIILKRFATVESVHGCQNYRSFVHCCLNLWSAILGMGVDSSPLNTSLRIFFSSWFVFSLSVNTVFQTFFTSYLVDPGHQYQINSISELINLNYTFAFDSRKTFFALTYDNKLEGRSFLFGNTREALTYFLNTPNSAIFTSDELFVHNFRSVCGSKYAPAYHRLSNEVMQVHIGFNLLKDPLLEHVFTKTVRRLYSNFIEETESELDYECDDDNLLYKSGDIKDWIHS</sequence>
<accession>A0ABQ8TTF9</accession>
<keyword evidence="1" id="KW-0732">Signal</keyword>
<protein>
    <submittedName>
        <fullName evidence="2">Uncharacterized protein</fullName>
    </submittedName>
</protein>
<keyword evidence="3" id="KW-1185">Reference proteome</keyword>
<name>A0ABQ8TTF9_PERAM</name>
<dbReference type="EMBL" id="JAJSOF020000003">
    <property type="protein sequence ID" value="KAJ4448849.1"/>
    <property type="molecule type" value="Genomic_DNA"/>
</dbReference>
<evidence type="ECO:0000256" key="1">
    <source>
        <dbReference type="SAM" id="SignalP"/>
    </source>
</evidence>
<proteinExistence type="predicted"/>
<feature type="chain" id="PRO_5046497038" evidence="1">
    <location>
        <begin position="32"/>
        <end position="347"/>
    </location>
</feature>